<dbReference type="InterPro" id="IPR036093">
    <property type="entry name" value="NAC_dom_sf"/>
</dbReference>
<accession>A0AAP0R987</accession>
<keyword evidence="7" id="KW-1185">Reference proteome</keyword>
<dbReference type="PANTHER" id="PTHR31719:SF179">
    <property type="entry name" value="OS08G0148400 PROTEIN"/>
    <property type="match status" value="1"/>
</dbReference>
<evidence type="ECO:0000256" key="2">
    <source>
        <dbReference type="ARBA" id="ARBA00023125"/>
    </source>
</evidence>
<keyword evidence="2" id="KW-0238">DNA-binding</keyword>
<dbReference type="AlphaFoldDB" id="A0AAP0R987"/>
<dbReference type="PROSITE" id="PS51005">
    <property type="entry name" value="NAC"/>
    <property type="match status" value="1"/>
</dbReference>
<evidence type="ECO:0000256" key="1">
    <source>
        <dbReference type="ARBA" id="ARBA00023015"/>
    </source>
</evidence>
<dbReference type="Pfam" id="PF02365">
    <property type="entry name" value="NAM"/>
    <property type="match status" value="1"/>
</dbReference>
<keyword evidence="4" id="KW-0539">Nucleus</keyword>
<name>A0AAP0R987_LIQFO</name>
<gene>
    <name evidence="6" type="ORF">L1049_002921</name>
</gene>
<comment type="caution">
    <text evidence="6">The sequence shown here is derived from an EMBL/GenBank/DDBJ whole genome shotgun (WGS) entry which is preliminary data.</text>
</comment>
<evidence type="ECO:0000259" key="5">
    <source>
        <dbReference type="PROSITE" id="PS51005"/>
    </source>
</evidence>
<keyword evidence="1" id="KW-0805">Transcription regulation</keyword>
<evidence type="ECO:0000313" key="6">
    <source>
        <dbReference type="EMBL" id="KAK9272548.1"/>
    </source>
</evidence>
<dbReference type="InterPro" id="IPR003441">
    <property type="entry name" value="NAC-dom"/>
</dbReference>
<dbReference type="Gene3D" id="2.170.150.80">
    <property type="entry name" value="NAC domain"/>
    <property type="match status" value="1"/>
</dbReference>
<keyword evidence="3" id="KW-0804">Transcription</keyword>
<evidence type="ECO:0000256" key="4">
    <source>
        <dbReference type="ARBA" id="ARBA00023242"/>
    </source>
</evidence>
<dbReference type="PANTHER" id="PTHR31719">
    <property type="entry name" value="NAC TRANSCRIPTION FACTOR 56"/>
    <property type="match status" value="1"/>
</dbReference>
<dbReference type="Proteomes" id="UP001415857">
    <property type="component" value="Unassembled WGS sequence"/>
</dbReference>
<dbReference type="SUPFAM" id="SSF101941">
    <property type="entry name" value="NAC domain"/>
    <property type="match status" value="1"/>
</dbReference>
<reference evidence="6 7" key="1">
    <citation type="journal article" date="2024" name="Plant J.">
        <title>Genome sequences and population genomics reveal climatic adaptation and genomic divergence between two closely related sweetgum species.</title>
        <authorList>
            <person name="Xu W.Q."/>
            <person name="Ren C.Q."/>
            <person name="Zhang X.Y."/>
            <person name="Comes H.P."/>
            <person name="Liu X.H."/>
            <person name="Li Y.G."/>
            <person name="Kettle C.J."/>
            <person name="Jalonen R."/>
            <person name="Gaisberger H."/>
            <person name="Ma Y.Z."/>
            <person name="Qiu Y.X."/>
        </authorList>
    </citation>
    <scope>NUCLEOTIDE SEQUENCE [LARGE SCALE GENOMIC DNA]</scope>
    <source>
        <strain evidence="6">Hangzhou</strain>
    </source>
</reference>
<organism evidence="6 7">
    <name type="scientific">Liquidambar formosana</name>
    <name type="common">Formosan gum</name>
    <dbReference type="NCBI Taxonomy" id="63359"/>
    <lineage>
        <taxon>Eukaryota</taxon>
        <taxon>Viridiplantae</taxon>
        <taxon>Streptophyta</taxon>
        <taxon>Embryophyta</taxon>
        <taxon>Tracheophyta</taxon>
        <taxon>Spermatophyta</taxon>
        <taxon>Magnoliopsida</taxon>
        <taxon>eudicotyledons</taxon>
        <taxon>Gunneridae</taxon>
        <taxon>Pentapetalae</taxon>
        <taxon>Saxifragales</taxon>
        <taxon>Altingiaceae</taxon>
        <taxon>Liquidambar</taxon>
    </lineage>
</organism>
<dbReference type="GO" id="GO:0003677">
    <property type="term" value="F:DNA binding"/>
    <property type="evidence" value="ECO:0007669"/>
    <property type="project" value="UniProtKB-KW"/>
</dbReference>
<sequence>MAAASLYTAVVVEEEMRELNLPSGYKFCPLDTELVLHYLKRKILGQQLPADIIKTVTDLYKVNPNQLPLSEFKYGMENVWYFFTTRPKGESQHK</sequence>
<proteinExistence type="predicted"/>
<dbReference type="EMBL" id="JBBPBK010000013">
    <property type="protein sequence ID" value="KAK9272548.1"/>
    <property type="molecule type" value="Genomic_DNA"/>
</dbReference>
<evidence type="ECO:0000256" key="3">
    <source>
        <dbReference type="ARBA" id="ARBA00023163"/>
    </source>
</evidence>
<feature type="domain" description="NAC" evidence="5">
    <location>
        <begin position="21"/>
        <end position="94"/>
    </location>
</feature>
<dbReference type="GO" id="GO:0006355">
    <property type="term" value="P:regulation of DNA-templated transcription"/>
    <property type="evidence" value="ECO:0007669"/>
    <property type="project" value="InterPro"/>
</dbReference>
<evidence type="ECO:0000313" key="7">
    <source>
        <dbReference type="Proteomes" id="UP001415857"/>
    </source>
</evidence>
<protein>
    <recommendedName>
        <fullName evidence="5">NAC domain-containing protein</fullName>
    </recommendedName>
</protein>